<proteinExistence type="predicted"/>
<gene>
    <name evidence="1" type="ORF">Sangu_2423200</name>
</gene>
<accession>A0AAW2KWG5</accession>
<name>A0AAW2KWG5_9LAMI</name>
<organism evidence="1">
    <name type="scientific">Sesamum angustifolium</name>
    <dbReference type="NCBI Taxonomy" id="2727405"/>
    <lineage>
        <taxon>Eukaryota</taxon>
        <taxon>Viridiplantae</taxon>
        <taxon>Streptophyta</taxon>
        <taxon>Embryophyta</taxon>
        <taxon>Tracheophyta</taxon>
        <taxon>Spermatophyta</taxon>
        <taxon>Magnoliopsida</taxon>
        <taxon>eudicotyledons</taxon>
        <taxon>Gunneridae</taxon>
        <taxon>Pentapetalae</taxon>
        <taxon>asterids</taxon>
        <taxon>lamiids</taxon>
        <taxon>Lamiales</taxon>
        <taxon>Pedaliaceae</taxon>
        <taxon>Sesamum</taxon>
    </lineage>
</organism>
<protein>
    <submittedName>
        <fullName evidence="1">Uncharacterized protein</fullName>
    </submittedName>
</protein>
<dbReference type="AlphaFoldDB" id="A0AAW2KWG5"/>
<reference evidence="1" key="1">
    <citation type="submission" date="2020-06" db="EMBL/GenBank/DDBJ databases">
        <authorList>
            <person name="Li T."/>
            <person name="Hu X."/>
            <person name="Zhang T."/>
            <person name="Song X."/>
            <person name="Zhang H."/>
            <person name="Dai N."/>
            <person name="Sheng W."/>
            <person name="Hou X."/>
            <person name="Wei L."/>
        </authorList>
    </citation>
    <scope>NUCLEOTIDE SEQUENCE</scope>
    <source>
        <strain evidence="1">G01</strain>
        <tissue evidence="1">Leaf</tissue>
    </source>
</reference>
<sequence>MECRALVSRPGKLVPGACRARRQPKRRRRHAIVGDAHRRRVWQLGPHLQRESRDVIMLEVQGLHGACLHALHVLLGTPPVRRLLFRNSVSAPISAVVSSPVRKLWLRSTVEPTAGGHGRDCGTPPDKLFRWRSIDVMLGGRGISGWAHQIGSCSGPGTPARRAIPGR</sequence>
<dbReference type="EMBL" id="JACGWK010000016">
    <property type="protein sequence ID" value="KAL0311285.1"/>
    <property type="molecule type" value="Genomic_DNA"/>
</dbReference>
<evidence type="ECO:0000313" key="1">
    <source>
        <dbReference type="EMBL" id="KAL0311285.1"/>
    </source>
</evidence>
<reference evidence="1" key="2">
    <citation type="journal article" date="2024" name="Plant">
        <title>Genomic evolution and insights into agronomic trait innovations of Sesamum species.</title>
        <authorList>
            <person name="Miao H."/>
            <person name="Wang L."/>
            <person name="Qu L."/>
            <person name="Liu H."/>
            <person name="Sun Y."/>
            <person name="Le M."/>
            <person name="Wang Q."/>
            <person name="Wei S."/>
            <person name="Zheng Y."/>
            <person name="Lin W."/>
            <person name="Duan Y."/>
            <person name="Cao H."/>
            <person name="Xiong S."/>
            <person name="Wang X."/>
            <person name="Wei L."/>
            <person name="Li C."/>
            <person name="Ma Q."/>
            <person name="Ju M."/>
            <person name="Zhao R."/>
            <person name="Li G."/>
            <person name="Mu C."/>
            <person name="Tian Q."/>
            <person name="Mei H."/>
            <person name="Zhang T."/>
            <person name="Gao T."/>
            <person name="Zhang H."/>
        </authorList>
    </citation>
    <scope>NUCLEOTIDE SEQUENCE</scope>
    <source>
        <strain evidence="1">G01</strain>
    </source>
</reference>
<comment type="caution">
    <text evidence="1">The sequence shown here is derived from an EMBL/GenBank/DDBJ whole genome shotgun (WGS) entry which is preliminary data.</text>
</comment>